<proteinExistence type="predicted"/>
<gene>
    <name evidence="1" type="ORF">GE061_010863</name>
</gene>
<sequence>MPLIYGDTVNCCPPGGKEGKKKFQGKAFIPDDHIQLIAKTYNGANLNLEFEISDEDKPKNAAVVENNPLKKSAVIAVTHVLQLSKNVAVVSMNSGNKMVAKNRFVLNFLGHVAIIPQNELAVVKKKLIRAVAKSKMIVAVNSG</sequence>
<evidence type="ECO:0000313" key="2">
    <source>
        <dbReference type="Proteomes" id="UP000466442"/>
    </source>
</evidence>
<dbReference type="Proteomes" id="UP000466442">
    <property type="component" value="Unassembled WGS sequence"/>
</dbReference>
<keyword evidence="2" id="KW-1185">Reference proteome</keyword>
<dbReference type="AlphaFoldDB" id="A0A6A4JRI3"/>
<name>A0A6A4JRI3_APOLU</name>
<evidence type="ECO:0000313" key="1">
    <source>
        <dbReference type="EMBL" id="KAF6213148.1"/>
    </source>
</evidence>
<accession>A0A6A4JRI3</accession>
<protein>
    <submittedName>
        <fullName evidence="1">Uncharacterized protein</fullName>
    </submittedName>
</protein>
<organism evidence="1 2">
    <name type="scientific">Apolygus lucorum</name>
    <name type="common">Small green plant bug</name>
    <name type="synonym">Lygocoris lucorum</name>
    <dbReference type="NCBI Taxonomy" id="248454"/>
    <lineage>
        <taxon>Eukaryota</taxon>
        <taxon>Metazoa</taxon>
        <taxon>Ecdysozoa</taxon>
        <taxon>Arthropoda</taxon>
        <taxon>Hexapoda</taxon>
        <taxon>Insecta</taxon>
        <taxon>Pterygota</taxon>
        <taxon>Neoptera</taxon>
        <taxon>Paraneoptera</taxon>
        <taxon>Hemiptera</taxon>
        <taxon>Heteroptera</taxon>
        <taxon>Panheteroptera</taxon>
        <taxon>Cimicomorpha</taxon>
        <taxon>Miridae</taxon>
        <taxon>Mirini</taxon>
        <taxon>Apolygus</taxon>
    </lineage>
</organism>
<comment type="caution">
    <text evidence="1">The sequence shown here is derived from an EMBL/GenBank/DDBJ whole genome shotgun (WGS) entry which is preliminary data.</text>
</comment>
<dbReference type="EMBL" id="WIXP02000003">
    <property type="protein sequence ID" value="KAF6213148.1"/>
    <property type="molecule type" value="Genomic_DNA"/>
</dbReference>
<reference evidence="1" key="1">
    <citation type="journal article" date="2021" name="Mol. Ecol. Resour.">
        <title>Apolygus lucorum genome provides insights into omnivorousness and mesophyll feeding.</title>
        <authorList>
            <person name="Liu Y."/>
            <person name="Liu H."/>
            <person name="Wang H."/>
            <person name="Huang T."/>
            <person name="Liu B."/>
            <person name="Yang B."/>
            <person name="Yin L."/>
            <person name="Li B."/>
            <person name="Zhang Y."/>
            <person name="Zhang S."/>
            <person name="Jiang F."/>
            <person name="Zhang X."/>
            <person name="Ren Y."/>
            <person name="Wang B."/>
            <person name="Wang S."/>
            <person name="Lu Y."/>
            <person name="Wu K."/>
            <person name="Fan W."/>
            <person name="Wang G."/>
        </authorList>
    </citation>
    <scope>NUCLEOTIDE SEQUENCE</scope>
    <source>
        <strain evidence="1">12Hb</strain>
    </source>
</reference>